<protein>
    <recommendedName>
        <fullName evidence="5">WPP domain-containing protein</fullName>
    </recommendedName>
</protein>
<dbReference type="Pfam" id="PF13943">
    <property type="entry name" value="WPP"/>
    <property type="match status" value="1"/>
</dbReference>
<dbReference type="Gene3D" id="1.10.246.200">
    <property type="entry name" value="WPP domain"/>
    <property type="match status" value="1"/>
</dbReference>
<name>A0AAU9NXH1_9ASTR</name>
<dbReference type="EMBL" id="CAKMRJ010005412">
    <property type="protein sequence ID" value="CAH1442691.1"/>
    <property type="molecule type" value="Genomic_DNA"/>
</dbReference>
<reference evidence="6 7" key="1">
    <citation type="submission" date="2022-01" db="EMBL/GenBank/DDBJ databases">
        <authorList>
            <person name="Xiong W."/>
            <person name="Schranz E."/>
        </authorList>
    </citation>
    <scope>NUCLEOTIDE SEQUENCE [LARGE SCALE GENOMIC DNA]</scope>
</reference>
<dbReference type="GO" id="GO:0005737">
    <property type="term" value="C:cytoplasm"/>
    <property type="evidence" value="ECO:0007669"/>
    <property type="project" value="UniProtKB-SubCell"/>
</dbReference>
<dbReference type="PANTHER" id="PTHR34362">
    <property type="entry name" value="WPP DOMAIN-CONTAINING PROTEIN 1-RELATED"/>
    <property type="match status" value="1"/>
</dbReference>
<dbReference type="InterPro" id="IPR044692">
    <property type="entry name" value="WPP1/2/3"/>
</dbReference>
<gene>
    <name evidence="6" type="ORF">LVIROSA_LOCUS28661</name>
</gene>
<comment type="caution">
    <text evidence="6">The sequence shown here is derived from an EMBL/GenBank/DDBJ whole genome shotgun (WGS) entry which is preliminary data.</text>
</comment>
<feature type="domain" description="WPP" evidence="5">
    <location>
        <begin position="32"/>
        <end position="123"/>
    </location>
</feature>
<dbReference type="AlphaFoldDB" id="A0AAU9NXH1"/>
<keyword evidence="4" id="KW-0539">Nucleus</keyword>
<dbReference type="Proteomes" id="UP001157418">
    <property type="component" value="Unassembled WGS sequence"/>
</dbReference>
<dbReference type="InterPro" id="IPR038214">
    <property type="entry name" value="WPP_sf"/>
</dbReference>
<accession>A0AAU9NXH1</accession>
<evidence type="ECO:0000259" key="5">
    <source>
        <dbReference type="Pfam" id="PF13943"/>
    </source>
</evidence>
<organism evidence="6 7">
    <name type="scientific">Lactuca virosa</name>
    <dbReference type="NCBI Taxonomy" id="75947"/>
    <lineage>
        <taxon>Eukaryota</taxon>
        <taxon>Viridiplantae</taxon>
        <taxon>Streptophyta</taxon>
        <taxon>Embryophyta</taxon>
        <taxon>Tracheophyta</taxon>
        <taxon>Spermatophyta</taxon>
        <taxon>Magnoliopsida</taxon>
        <taxon>eudicotyledons</taxon>
        <taxon>Gunneridae</taxon>
        <taxon>Pentapetalae</taxon>
        <taxon>asterids</taxon>
        <taxon>campanulids</taxon>
        <taxon>Asterales</taxon>
        <taxon>Asteraceae</taxon>
        <taxon>Cichorioideae</taxon>
        <taxon>Cichorieae</taxon>
        <taxon>Lactucinae</taxon>
        <taxon>Lactuca</taxon>
    </lineage>
</organism>
<evidence type="ECO:0000256" key="1">
    <source>
        <dbReference type="ARBA" id="ARBA00004123"/>
    </source>
</evidence>
<evidence type="ECO:0000256" key="3">
    <source>
        <dbReference type="ARBA" id="ARBA00022490"/>
    </source>
</evidence>
<dbReference type="PANTHER" id="PTHR34362:SF1">
    <property type="entry name" value="WPP DOMAIN-CONTAINING PROTEIN 1-RELATED"/>
    <property type="match status" value="1"/>
</dbReference>
<keyword evidence="3" id="KW-0963">Cytoplasm</keyword>
<dbReference type="InterPro" id="IPR025265">
    <property type="entry name" value="WPP_dom"/>
</dbReference>
<proteinExistence type="predicted"/>
<evidence type="ECO:0000256" key="4">
    <source>
        <dbReference type="ARBA" id="ARBA00023242"/>
    </source>
</evidence>
<dbReference type="GO" id="GO:0048527">
    <property type="term" value="P:lateral root development"/>
    <property type="evidence" value="ECO:0007669"/>
    <property type="project" value="InterPro"/>
</dbReference>
<evidence type="ECO:0000256" key="2">
    <source>
        <dbReference type="ARBA" id="ARBA00004496"/>
    </source>
</evidence>
<evidence type="ECO:0000313" key="7">
    <source>
        <dbReference type="Proteomes" id="UP001157418"/>
    </source>
</evidence>
<sequence length="162" mass="17565">MAAETNVNNVVVQLEMKEALDTTNNMEKRNISFSIWPPSQHTRDAVRKGLVDTLSTTSILSKRYGIVPTEEATAVAELIEDEAFVAASASSASAEDDGIEVLQAYSKEISKRMLDHMKSRSALPETASTLEEESCVTIATSANYASNDDESSTVEVTESQTI</sequence>
<dbReference type="GO" id="GO:0000278">
    <property type="term" value="P:mitotic cell cycle"/>
    <property type="evidence" value="ECO:0007669"/>
    <property type="project" value="InterPro"/>
</dbReference>
<evidence type="ECO:0000313" key="6">
    <source>
        <dbReference type="EMBL" id="CAH1442691.1"/>
    </source>
</evidence>
<comment type="subcellular location">
    <subcellularLocation>
        <location evidence="2">Cytoplasm</location>
    </subcellularLocation>
    <subcellularLocation>
        <location evidence="1">Nucleus</location>
    </subcellularLocation>
</comment>
<keyword evidence="7" id="KW-1185">Reference proteome</keyword>
<dbReference type="GO" id="GO:0005634">
    <property type="term" value="C:nucleus"/>
    <property type="evidence" value="ECO:0007669"/>
    <property type="project" value="UniProtKB-SubCell"/>
</dbReference>